<dbReference type="EMBL" id="VRMN01000002">
    <property type="protein sequence ID" value="KAA8497113.1"/>
    <property type="molecule type" value="Genomic_DNA"/>
</dbReference>
<reference evidence="3" key="1">
    <citation type="journal article" date="2019" name="Nat. Commun.">
        <title>Expansion of phycobilisome linker gene families in mesophilic red algae.</title>
        <authorList>
            <person name="Lee J."/>
            <person name="Kim D."/>
            <person name="Bhattacharya D."/>
            <person name="Yoon H.S."/>
        </authorList>
    </citation>
    <scope>NUCLEOTIDE SEQUENCE [LARGE SCALE GENOMIC DNA]</scope>
    <source>
        <strain evidence="3">CCMP 1328</strain>
    </source>
</reference>
<dbReference type="PANTHER" id="PTHR13156:SF0">
    <property type="entry name" value="NADH DEHYDROGENASE [UBIQUINONE] IRON-SULFUR PROTEIN 6, MITOCHONDRIAL"/>
    <property type="match status" value="1"/>
</dbReference>
<comment type="caution">
    <text evidence="2">The sequence shown here is derived from an EMBL/GenBank/DDBJ whole genome shotgun (WGS) entry which is preliminary data.</text>
</comment>
<evidence type="ECO:0000259" key="1">
    <source>
        <dbReference type="Pfam" id="PF10276"/>
    </source>
</evidence>
<gene>
    <name evidence="2" type="ORF">FVE85_0842</name>
</gene>
<organism evidence="2 3">
    <name type="scientific">Porphyridium purpureum</name>
    <name type="common">Red alga</name>
    <name type="synonym">Porphyridium cruentum</name>
    <dbReference type="NCBI Taxonomy" id="35688"/>
    <lineage>
        <taxon>Eukaryota</taxon>
        <taxon>Rhodophyta</taxon>
        <taxon>Bangiophyceae</taxon>
        <taxon>Porphyridiales</taxon>
        <taxon>Porphyridiaceae</taxon>
        <taxon>Porphyridium</taxon>
    </lineage>
</organism>
<dbReference type="GO" id="GO:0006120">
    <property type="term" value="P:mitochondrial electron transport, NADH to ubiquinone"/>
    <property type="evidence" value="ECO:0007669"/>
    <property type="project" value="TreeGrafter"/>
</dbReference>
<accession>A0A5J4Z2H0</accession>
<dbReference type="Gene3D" id="2.60.260.40">
    <property type="entry name" value="q5lls5 like domains"/>
    <property type="match status" value="1"/>
</dbReference>
<dbReference type="PANTHER" id="PTHR13156">
    <property type="entry name" value="NADH-UBIQUINONE OXIDOREDUCTASE 13 KD-A SUBUNIT"/>
    <property type="match status" value="1"/>
</dbReference>
<dbReference type="FunFam" id="2.60.260.40:FF:000001">
    <property type="entry name" value="NADH dehydrogenase [ubiquinone] iron-sulfur protein 6, mitochondrial"/>
    <property type="match status" value="1"/>
</dbReference>
<sequence length="135" mass="14352">MANALRIRVALRAWGGVMGQSNGARLALGGFATTRAGQQGWTRFGSSDAPSRFAHLPLGQVPEGTDPSQVKSKWGSNAMDMIQQVAPILVDGNVVVCDGGGDPSVGHPIEFIKLDMPYPAVCKYCGLRYARKNAH</sequence>
<dbReference type="Proteomes" id="UP000324585">
    <property type="component" value="Unassembled WGS sequence"/>
</dbReference>
<dbReference type="AlphaFoldDB" id="A0A5J4Z2H0"/>
<evidence type="ECO:0000313" key="2">
    <source>
        <dbReference type="EMBL" id="KAA8497113.1"/>
    </source>
</evidence>
<name>A0A5J4Z2H0_PORPP</name>
<dbReference type="Pfam" id="PF10276">
    <property type="entry name" value="zf-CHCC"/>
    <property type="match status" value="1"/>
</dbReference>
<keyword evidence="3" id="KW-1185">Reference proteome</keyword>
<dbReference type="InterPro" id="IPR019401">
    <property type="entry name" value="Znf_CHCC"/>
</dbReference>
<dbReference type="GO" id="GO:0005739">
    <property type="term" value="C:mitochondrion"/>
    <property type="evidence" value="ECO:0007669"/>
    <property type="project" value="GOC"/>
</dbReference>
<keyword evidence="2" id="KW-0830">Ubiquinone</keyword>
<dbReference type="OrthoDB" id="307899at2759"/>
<evidence type="ECO:0000313" key="3">
    <source>
        <dbReference type="Proteomes" id="UP000324585"/>
    </source>
</evidence>
<proteinExistence type="predicted"/>
<dbReference type="OMA" id="YPAVCKY"/>
<feature type="domain" description="Zinc finger CHCC-type" evidence="1">
    <location>
        <begin position="93"/>
        <end position="129"/>
    </location>
</feature>
<protein>
    <submittedName>
        <fullName evidence="2">NADH dehydrogenase ubiquinone iron-sulfur protein 6, mitochondrial</fullName>
    </submittedName>
</protein>